<protein>
    <recommendedName>
        <fullName evidence="3">Fimbrillin family protein</fullName>
    </recommendedName>
</protein>
<dbReference type="CDD" id="cd13121">
    <property type="entry name" value="BF2867_like_C"/>
    <property type="match status" value="1"/>
</dbReference>
<dbReference type="RefSeq" id="WP_044546237.1">
    <property type="nucleotide sequence ID" value="NZ_CDRH01000550.1"/>
</dbReference>
<dbReference type="Pfam" id="PF13149">
    <property type="entry name" value="Mfa_like_1"/>
    <property type="match status" value="1"/>
</dbReference>
<dbReference type="AlphaFoldDB" id="A0A173VMU6"/>
<sequence>MYYIDYSLNTNYMIRNLLKAANALTFSTMFLLLLAGCNKNTIIFEDGTTPNGSSGNEAPGNSTLVTFNASVEGRNLLRSMSPMNKGIQSRVYVFDSNAGTKGSPEASGLYITSSPGVLTGSDGYKMFLSNGTYNFYAVSDNFSTIPPTFTSGVSEPLFNGIDYLWWSAIQQDVNSSQINIPIVYGHVATQVVVELTGGEGITINQLVSAMITPPVVGATMDLGTGVITPATAFGKADKMGINGLTAQYIMLPIRHTAPMTLTLEISADNENSTRTYTTQIPLPDGELKAGNSYLFKAVINGNSVTLASVNVKDWTDVDETGKPLYPTQN</sequence>
<name>A0A173VMU6_PARDI</name>
<dbReference type="InterPro" id="IPR025049">
    <property type="entry name" value="Mfa-like_1"/>
</dbReference>
<proteinExistence type="predicted"/>
<evidence type="ECO:0000313" key="1">
    <source>
        <dbReference type="EMBL" id="CUN27976.1"/>
    </source>
</evidence>
<dbReference type="EMBL" id="CYXP01000008">
    <property type="protein sequence ID" value="CUN27976.1"/>
    <property type="molecule type" value="Genomic_DNA"/>
</dbReference>
<accession>A0A173VMU6</accession>
<dbReference type="Gene3D" id="2.60.40.2630">
    <property type="match status" value="1"/>
</dbReference>
<gene>
    <name evidence="1" type="ORF">ERS852429_03193</name>
</gene>
<organism evidence="1 2">
    <name type="scientific">Parabacteroides distasonis</name>
    <dbReference type="NCBI Taxonomy" id="823"/>
    <lineage>
        <taxon>Bacteria</taxon>
        <taxon>Pseudomonadati</taxon>
        <taxon>Bacteroidota</taxon>
        <taxon>Bacteroidia</taxon>
        <taxon>Bacteroidales</taxon>
        <taxon>Tannerellaceae</taxon>
        <taxon>Parabacteroides</taxon>
    </lineage>
</organism>
<evidence type="ECO:0008006" key="3">
    <source>
        <dbReference type="Google" id="ProtNLM"/>
    </source>
</evidence>
<evidence type="ECO:0000313" key="2">
    <source>
        <dbReference type="Proteomes" id="UP000095591"/>
    </source>
</evidence>
<reference evidence="1 2" key="1">
    <citation type="submission" date="2015-09" db="EMBL/GenBank/DDBJ databases">
        <authorList>
            <consortium name="Pathogen Informatics"/>
        </authorList>
    </citation>
    <scope>NUCLEOTIDE SEQUENCE [LARGE SCALE GENOMIC DNA]</scope>
    <source>
        <strain evidence="1 2">2789STDY5608872</strain>
    </source>
</reference>
<dbReference type="Proteomes" id="UP000095591">
    <property type="component" value="Unassembled WGS sequence"/>
</dbReference>